<evidence type="ECO:0000313" key="2">
    <source>
        <dbReference type="Proteomes" id="UP000694308"/>
    </source>
</evidence>
<keyword evidence="2" id="KW-1185">Reference proteome</keyword>
<name>A0A949WSR0_9CLOT</name>
<evidence type="ECO:0000313" key="1">
    <source>
        <dbReference type="EMBL" id="MBV7275465.1"/>
    </source>
</evidence>
<protein>
    <submittedName>
        <fullName evidence="1">Uncharacterized protein</fullName>
    </submittedName>
</protein>
<dbReference type="EMBL" id="JAEEGC010000124">
    <property type="protein sequence ID" value="MBV7275465.1"/>
    <property type="molecule type" value="Genomic_DNA"/>
</dbReference>
<sequence length="107" mass="12754">MTNYEVKKETLRATQPFCIIKNGKPLRLTKKPKGHLIKDINKKLYKVDDELEGEFDLSNFKEKFKQLYPEAYDVYEGDRGKKFDEWILNVIFTLKECPIYTIFIKVN</sequence>
<gene>
    <name evidence="1" type="ORF">I6U48_21415</name>
</gene>
<proteinExistence type="predicted"/>
<dbReference type="RefSeq" id="WP_218322517.1">
    <property type="nucleotide sequence ID" value="NZ_JAEEGC010000124.1"/>
</dbReference>
<dbReference type="AlphaFoldDB" id="A0A949WSR0"/>
<reference evidence="1" key="1">
    <citation type="submission" date="2020-12" db="EMBL/GenBank/DDBJ databases">
        <title>Clostridium thailandense sp. nov., a novel acetogenic bacterium isolated from peat land soil in Thailand.</title>
        <authorList>
            <person name="Chaikitkaew S."/>
            <person name="Birkeland N.K."/>
        </authorList>
    </citation>
    <scope>NUCLEOTIDE SEQUENCE</scope>
    <source>
        <strain evidence="1">PL3</strain>
    </source>
</reference>
<comment type="caution">
    <text evidence="1">The sequence shown here is derived from an EMBL/GenBank/DDBJ whole genome shotgun (WGS) entry which is preliminary data.</text>
</comment>
<organism evidence="1 2">
    <name type="scientific">Clostridium thailandense</name>
    <dbReference type="NCBI Taxonomy" id="2794346"/>
    <lineage>
        <taxon>Bacteria</taxon>
        <taxon>Bacillati</taxon>
        <taxon>Bacillota</taxon>
        <taxon>Clostridia</taxon>
        <taxon>Eubacteriales</taxon>
        <taxon>Clostridiaceae</taxon>
        <taxon>Clostridium</taxon>
    </lineage>
</organism>
<accession>A0A949WSR0</accession>
<dbReference type="Proteomes" id="UP000694308">
    <property type="component" value="Unassembled WGS sequence"/>
</dbReference>